<organism evidence="2 3">
    <name type="scientific">Rhodoferax ferrireducens</name>
    <dbReference type="NCBI Taxonomy" id="192843"/>
    <lineage>
        <taxon>Bacteria</taxon>
        <taxon>Pseudomonadati</taxon>
        <taxon>Pseudomonadota</taxon>
        <taxon>Betaproteobacteria</taxon>
        <taxon>Burkholderiales</taxon>
        <taxon>Comamonadaceae</taxon>
        <taxon>Rhodoferax</taxon>
    </lineage>
</organism>
<dbReference type="Proteomes" id="UP000192505">
    <property type="component" value="Unassembled WGS sequence"/>
</dbReference>
<evidence type="ECO:0000259" key="1">
    <source>
        <dbReference type="Pfam" id="PF13649"/>
    </source>
</evidence>
<evidence type="ECO:0000313" key="3">
    <source>
        <dbReference type="Proteomes" id="UP000192505"/>
    </source>
</evidence>
<protein>
    <recommendedName>
        <fullName evidence="1">Methyltransferase domain-containing protein</fullName>
    </recommendedName>
</protein>
<name>A0A1W9KT12_9BURK</name>
<sequence length="222" mass="24875">MRAYYAARATYYDLVYLKPERTQDLAFLHQHIPARLAGRSVLEVACGTGYWTQVIAPRVPSMAATDWTPEPLTFARLRPNTENVTFSEADAFALPTSLGLFQAAFAGLWFSHVPISARAAFLRSLHARLGPGSRVLFLDNSEEQCDELPIVERDAEGNTYQHRPLPDGTQHRVLKNFPKVKELEALVATQACAVQHTQLDNFWLFEYDLNNDACPMTPPSAP</sequence>
<dbReference type="Pfam" id="PF13649">
    <property type="entry name" value="Methyltransf_25"/>
    <property type="match status" value="1"/>
</dbReference>
<accession>A0A1W9KT12</accession>
<dbReference type="InterPro" id="IPR041698">
    <property type="entry name" value="Methyltransf_25"/>
</dbReference>
<evidence type="ECO:0000313" key="2">
    <source>
        <dbReference type="EMBL" id="OQW87587.1"/>
    </source>
</evidence>
<proteinExistence type="predicted"/>
<dbReference type="InterPro" id="IPR029063">
    <property type="entry name" value="SAM-dependent_MTases_sf"/>
</dbReference>
<dbReference type="EMBL" id="MTEI01000007">
    <property type="protein sequence ID" value="OQW87587.1"/>
    <property type="molecule type" value="Genomic_DNA"/>
</dbReference>
<dbReference type="CDD" id="cd02440">
    <property type="entry name" value="AdoMet_MTases"/>
    <property type="match status" value="1"/>
</dbReference>
<reference evidence="2 3" key="1">
    <citation type="submission" date="2017-01" db="EMBL/GenBank/DDBJ databases">
        <title>Novel large sulfur bacteria in the metagenomes of groundwater-fed chemosynthetic microbial mats in the Lake Huron basin.</title>
        <authorList>
            <person name="Sharrar A.M."/>
            <person name="Flood B.E."/>
            <person name="Bailey J.V."/>
            <person name="Jones D.S."/>
            <person name="Biddanda B."/>
            <person name="Ruberg S.A."/>
            <person name="Marcus D.N."/>
            <person name="Dick G.J."/>
        </authorList>
    </citation>
    <scope>NUCLEOTIDE SEQUENCE [LARGE SCALE GENOMIC DNA]</scope>
    <source>
        <strain evidence="2">A7</strain>
    </source>
</reference>
<feature type="domain" description="Methyltransferase" evidence="1">
    <location>
        <begin position="41"/>
        <end position="132"/>
    </location>
</feature>
<dbReference type="SUPFAM" id="SSF53335">
    <property type="entry name" value="S-adenosyl-L-methionine-dependent methyltransferases"/>
    <property type="match status" value="1"/>
</dbReference>
<dbReference type="AlphaFoldDB" id="A0A1W9KT12"/>
<dbReference type="Gene3D" id="3.40.50.150">
    <property type="entry name" value="Vaccinia Virus protein VP39"/>
    <property type="match status" value="1"/>
</dbReference>
<comment type="caution">
    <text evidence="2">The sequence shown here is derived from an EMBL/GenBank/DDBJ whole genome shotgun (WGS) entry which is preliminary data.</text>
</comment>
<gene>
    <name evidence="2" type="ORF">BWK72_11720</name>
</gene>